<evidence type="ECO:0000256" key="2">
    <source>
        <dbReference type="SAM" id="Phobius"/>
    </source>
</evidence>
<evidence type="ECO:0000313" key="4">
    <source>
        <dbReference type="Proteomes" id="UP000629098"/>
    </source>
</evidence>
<keyword evidence="2" id="KW-1133">Transmembrane helix</keyword>
<accession>A0A8J6XSN8</accession>
<feature type="compositionally biased region" description="Polar residues" evidence="1">
    <location>
        <begin position="667"/>
        <end position="677"/>
    </location>
</feature>
<name>A0A8J6XSN8_9CYAN</name>
<organism evidence="3 4">
    <name type="scientific">Iningainema tapete BLCC-T55</name>
    <dbReference type="NCBI Taxonomy" id="2748662"/>
    <lineage>
        <taxon>Bacteria</taxon>
        <taxon>Bacillati</taxon>
        <taxon>Cyanobacteriota</taxon>
        <taxon>Cyanophyceae</taxon>
        <taxon>Nostocales</taxon>
        <taxon>Scytonemataceae</taxon>
        <taxon>Iningainema tapete</taxon>
    </lineage>
</organism>
<evidence type="ECO:0000256" key="1">
    <source>
        <dbReference type="SAM" id="MobiDB-lite"/>
    </source>
</evidence>
<dbReference type="Proteomes" id="UP000629098">
    <property type="component" value="Unassembled WGS sequence"/>
</dbReference>
<feature type="compositionally biased region" description="Polar residues" evidence="1">
    <location>
        <begin position="33"/>
        <end position="43"/>
    </location>
</feature>
<feature type="transmembrane region" description="Helical" evidence="2">
    <location>
        <begin position="70"/>
        <end position="93"/>
    </location>
</feature>
<keyword evidence="2" id="KW-0472">Membrane</keyword>
<evidence type="ECO:0000313" key="3">
    <source>
        <dbReference type="EMBL" id="MBD2778842.1"/>
    </source>
</evidence>
<dbReference type="EMBL" id="JACXAE010000134">
    <property type="protein sequence ID" value="MBD2778842.1"/>
    <property type="molecule type" value="Genomic_DNA"/>
</dbReference>
<comment type="caution">
    <text evidence="3">The sequence shown here is derived from an EMBL/GenBank/DDBJ whole genome shotgun (WGS) entry which is preliminary data.</text>
</comment>
<dbReference type="RefSeq" id="WP_190838994.1">
    <property type="nucleotide sequence ID" value="NZ_CAWPPI010000134.1"/>
</dbReference>
<proteinExistence type="predicted"/>
<dbReference type="AlphaFoldDB" id="A0A8J6XSN8"/>
<protein>
    <submittedName>
        <fullName evidence="3">Chromosome segregation ATPase</fullName>
    </submittedName>
</protein>
<keyword evidence="2" id="KW-0812">Transmembrane</keyword>
<sequence>MTERNIPESWSSTRARKTDNMTRLSHQKDSDQESVQATGSTSKSVKRSQKSTEIPAGSSSWQIPKWMTSWVFWTMFVTVMTGSIGFTAMSMLLKLPAAPNCPAIFWPLASASVRIHCAQLAASKFTLKDLLSAITLVQHLPKDHPMRGEVERLIEEWSKDILQLADDTFQAGKIEEAITIARKLPQDVPSSSLVNKKVADWQKTWSKAESIYKESESEIREQHWHQAFMIAAKLLRVDNKYWESIKYEELNRAIIRTREESEKLAQAESIAKKGDLKSLQKAIKIAESIGSNSYIYQTAQDTIPNFGQKMLALAQKKLDQKDADEAISIAQQIPTNARIQSDVKDFVTIAEAQRSAWTGTIGGLEAAISQAQQIDATRPSYDKAQQLIGYWQLEAQDVFRLEKARTLASVGTVPNLTAAIAEAQLVPTTNPRAKEASREIATWVAQVQTIEDRPYLERAEQVALYEDVNSLNAAITEASQIRQGRALYREARQKIATWTDKVQRIEDQPYLDQAREMARSGNLPEAITLAQRIANGRALSRQAQASINDWQGQLWARENWKRAREIALAGTPEALADAIRRANRVPVNSMLRTDVNVAIDQWSQQILDMARSQGESDIQRGIETARLVPRGTAAYSTAREQIRAWQEYLNPEPQQSEQPFEQTTPTYDQQGGNYSNY</sequence>
<feature type="compositionally biased region" description="Low complexity" evidence="1">
    <location>
        <begin position="652"/>
        <end position="666"/>
    </location>
</feature>
<feature type="region of interest" description="Disordered" evidence="1">
    <location>
        <begin position="1"/>
        <end position="59"/>
    </location>
</feature>
<gene>
    <name evidence="3" type="ORF">ICL16_44065</name>
</gene>
<reference evidence="3" key="1">
    <citation type="submission" date="2020-09" db="EMBL/GenBank/DDBJ databases">
        <title>Iningainema tapete sp. nov. (Scytonemataceae, Cyanobacteria) from greenhouses in central Florida (USA) produces two types of nodularin with biosynthetic potential for microcystin-LR and anabaenopeptins.</title>
        <authorList>
            <person name="Berthold D.E."/>
            <person name="Lefler F.W."/>
            <person name="Huang I.-S."/>
            <person name="Abdulla H."/>
            <person name="Zimba P.V."/>
            <person name="Laughinghouse H.D. IV."/>
        </authorList>
    </citation>
    <scope>NUCLEOTIDE SEQUENCE</scope>
    <source>
        <strain evidence="3">BLCCT55</strain>
    </source>
</reference>
<feature type="compositionally biased region" description="Basic and acidic residues" evidence="1">
    <location>
        <begin position="16"/>
        <end position="31"/>
    </location>
</feature>
<keyword evidence="4" id="KW-1185">Reference proteome</keyword>
<feature type="region of interest" description="Disordered" evidence="1">
    <location>
        <begin position="652"/>
        <end position="677"/>
    </location>
</feature>